<dbReference type="Pfam" id="PF04434">
    <property type="entry name" value="SWIM"/>
    <property type="match status" value="1"/>
</dbReference>
<dbReference type="AlphaFoldDB" id="A0A2T7DN19"/>
<reference evidence="3 4" key="1">
    <citation type="submission" date="2018-04" db="EMBL/GenBank/DDBJ databases">
        <title>WGS assembly of Panicum hallii var. hallii HAL2.</title>
        <authorList>
            <person name="Lovell J."/>
            <person name="Jenkins J."/>
            <person name="Lowry D."/>
            <person name="Mamidi S."/>
            <person name="Sreedasyam A."/>
            <person name="Weng X."/>
            <person name="Barry K."/>
            <person name="Bonette J."/>
            <person name="Campitelli B."/>
            <person name="Daum C."/>
            <person name="Gordon S."/>
            <person name="Gould B."/>
            <person name="Lipzen A."/>
            <person name="MacQueen A."/>
            <person name="Palacio-Mejia J."/>
            <person name="Plott C."/>
            <person name="Shakirov E."/>
            <person name="Shu S."/>
            <person name="Yoshinaga Y."/>
            <person name="Zane M."/>
            <person name="Rokhsar D."/>
            <person name="Grimwood J."/>
            <person name="Schmutz J."/>
            <person name="Juenger T."/>
        </authorList>
    </citation>
    <scope>NUCLEOTIDE SEQUENCE [LARGE SCALE GENOMIC DNA]</scope>
    <source>
        <strain evidence="4">cv. HAL2</strain>
    </source>
</reference>
<keyword evidence="1" id="KW-0479">Metal-binding</keyword>
<feature type="domain" description="SWIM-type" evidence="2">
    <location>
        <begin position="25"/>
        <end position="58"/>
    </location>
</feature>
<dbReference type="EMBL" id="CM009753">
    <property type="protein sequence ID" value="PUZ56957.1"/>
    <property type="molecule type" value="Genomic_DNA"/>
</dbReference>
<proteinExistence type="predicted"/>
<sequence length="58" mass="6919">MEKEKVYVIYKSEEHTKNEVRPSKYLVLVDMTQENYVCICARFQKDGILCVHILRTLI</sequence>
<gene>
    <name evidence="3" type="ORF">GQ55_5G389600</name>
</gene>
<organism evidence="3 4">
    <name type="scientific">Panicum hallii var. hallii</name>
    <dbReference type="NCBI Taxonomy" id="1504633"/>
    <lineage>
        <taxon>Eukaryota</taxon>
        <taxon>Viridiplantae</taxon>
        <taxon>Streptophyta</taxon>
        <taxon>Embryophyta</taxon>
        <taxon>Tracheophyta</taxon>
        <taxon>Spermatophyta</taxon>
        <taxon>Magnoliopsida</taxon>
        <taxon>Liliopsida</taxon>
        <taxon>Poales</taxon>
        <taxon>Poaceae</taxon>
        <taxon>PACMAD clade</taxon>
        <taxon>Panicoideae</taxon>
        <taxon>Panicodae</taxon>
        <taxon>Paniceae</taxon>
        <taxon>Panicinae</taxon>
        <taxon>Panicum</taxon>
        <taxon>Panicum sect. Panicum</taxon>
    </lineage>
</organism>
<dbReference type="InterPro" id="IPR007527">
    <property type="entry name" value="Znf_SWIM"/>
</dbReference>
<keyword evidence="4" id="KW-1185">Reference proteome</keyword>
<dbReference type="PROSITE" id="PS50966">
    <property type="entry name" value="ZF_SWIM"/>
    <property type="match status" value="1"/>
</dbReference>
<dbReference type="OrthoDB" id="667197at2759"/>
<dbReference type="GO" id="GO:0008270">
    <property type="term" value="F:zinc ion binding"/>
    <property type="evidence" value="ECO:0007669"/>
    <property type="project" value="UniProtKB-KW"/>
</dbReference>
<name>A0A2T7DN19_9POAL</name>
<dbReference type="Proteomes" id="UP000244336">
    <property type="component" value="Chromosome 5"/>
</dbReference>
<protein>
    <recommendedName>
        <fullName evidence="2">SWIM-type domain-containing protein</fullName>
    </recommendedName>
</protein>
<evidence type="ECO:0000313" key="3">
    <source>
        <dbReference type="EMBL" id="PUZ56957.1"/>
    </source>
</evidence>
<evidence type="ECO:0000259" key="2">
    <source>
        <dbReference type="PROSITE" id="PS50966"/>
    </source>
</evidence>
<keyword evidence="1" id="KW-0862">Zinc</keyword>
<evidence type="ECO:0000256" key="1">
    <source>
        <dbReference type="PROSITE-ProRule" id="PRU00325"/>
    </source>
</evidence>
<evidence type="ECO:0000313" key="4">
    <source>
        <dbReference type="Proteomes" id="UP000244336"/>
    </source>
</evidence>
<accession>A0A2T7DN19</accession>
<dbReference type="Gramene" id="PUZ56957">
    <property type="protein sequence ID" value="PUZ56957"/>
    <property type="gene ID" value="GQ55_5G389600"/>
</dbReference>
<keyword evidence="1" id="KW-0863">Zinc-finger</keyword>